<evidence type="ECO:0000313" key="6">
    <source>
        <dbReference type="EMBL" id="RHZ29477.1"/>
    </source>
</evidence>
<dbReference type="Pfam" id="PF20209">
    <property type="entry name" value="DUF6570"/>
    <property type="match status" value="1"/>
</dbReference>
<dbReference type="VEuPathDB" id="FungiDB:H257_15059"/>
<dbReference type="InterPro" id="IPR025476">
    <property type="entry name" value="Helitron_helicase-like"/>
</dbReference>
<comment type="caution">
    <text evidence="6">The sequence shown here is derived from an EMBL/GenBank/DDBJ whole genome shotgun (WGS) entry which is preliminary data.</text>
</comment>
<dbReference type="InterPro" id="IPR046700">
    <property type="entry name" value="DUF6570"/>
</dbReference>
<evidence type="ECO:0000259" key="3">
    <source>
        <dbReference type="Pfam" id="PF05970"/>
    </source>
</evidence>
<dbReference type="EC" id="5.6.2.3" evidence="1"/>
<evidence type="ECO:0000259" key="4">
    <source>
        <dbReference type="Pfam" id="PF14214"/>
    </source>
</evidence>
<comment type="cofactor">
    <cofactor evidence="1">
        <name>Mg(2+)</name>
        <dbReference type="ChEBI" id="CHEBI:18420"/>
    </cofactor>
</comment>
<feature type="compositionally biased region" description="Low complexity" evidence="2">
    <location>
        <begin position="1182"/>
        <end position="1195"/>
    </location>
</feature>
<dbReference type="GO" id="GO:0005524">
    <property type="term" value="F:ATP binding"/>
    <property type="evidence" value="ECO:0007669"/>
    <property type="project" value="UniProtKB-KW"/>
</dbReference>
<reference evidence="6 7" key="1">
    <citation type="submission" date="2018-08" db="EMBL/GenBank/DDBJ databases">
        <title>Aphanomyces genome sequencing and annotation.</title>
        <authorList>
            <person name="Minardi D."/>
            <person name="Oidtmann B."/>
            <person name="Van Der Giezen M."/>
            <person name="Studholme D.J."/>
        </authorList>
    </citation>
    <scope>NUCLEOTIDE SEQUENCE [LARGE SCALE GENOMIC DNA]</scope>
    <source>
        <strain evidence="6 7">FDL457</strain>
    </source>
</reference>
<evidence type="ECO:0000259" key="5">
    <source>
        <dbReference type="Pfam" id="PF20209"/>
    </source>
</evidence>
<accession>A0A418FHJ0</accession>
<dbReference type="GO" id="GO:0000723">
    <property type="term" value="P:telomere maintenance"/>
    <property type="evidence" value="ECO:0007669"/>
    <property type="project" value="InterPro"/>
</dbReference>
<dbReference type="Proteomes" id="UP000286510">
    <property type="component" value="Unassembled WGS sequence"/>
</dbReference>
<dbReference type="GO" id="GO:0043139">
    <property type="term" value="F:5'-3' DNA helicase activity"/>
    <property type="evidence" value="ECO:0007669"/>
    <property type="project" value="UniProtKB-EC"/>
</dbReference>
<organism evidence="6 7">
    <name type="scientific">Aphanomyces astaci</name>
    <name type="common">Crayfish plague agent</name>
    <dbReference type="NCBI Taxonomy" id="112090"/>
    <lineage>
        <taxon>Eukaryota</taxon>
        <taxon>Sar</taxon>
        <taxon>Stramenopiles</taxon>
        <taxon>Oomycota</taxon>
        <taxon>Saprolegniomycetes</taxon>
        <taxon>Saprolegniales</taxon>
        <taxon>Verrucalvaceae</taxon>
        <taxon>Aphanomyces</taxon>
    </lineage>
</organism>
<feature type="domain" description="Helitron helicase-like" evidence="4">
    <location>
        <begin position="555"/>
        <end position="735"/>
    </location>
</feature>
<comment type="catalytic activity">
    <reaction evidence="1">
        <text>ATP + H2O = ADP + phosphate + H(+)</text>
        <dbReference type="Rhea" id="RHEA:13065"/>
        <dbReference type="ChEBI" id="CHEBI:15377"/>
        <dbReference type="ChEBI" id="CHEBI:15378"/>
        <dbReference type="ChEBI" id="CHEBI:30616"/>
        <dbReference type="ChEBI" id="CHEBI:43474"/>
        <dbReference type="ChEBI" id="CHEBI:456216"/>
        <dbReference type="EC" id="5.6.2.3"/>
    </reaction>
</comment>
<keyword evidence="1" id="KW-0227">DNA damage</keyword>
<dbReference type="VEuPathDB" id="FungiDB:H257_01784"/>
<keyword evidence="1" id="KW-0067">ATP-binding</keyword>
<dbReference type="Pfam" id="PF14214">
    <property type="entry name" value="Helitron_like_N"/>
    <property type="match status" value="1"/>
</dbReference>
<dbReference type="VEuPathDB" id="FungiDB:H257_14154"/>
<comment type="similarity">
    <text evidence="1">Belongs to the helicase family.</text>
</comment>
<keyword evidence="1" id="KW-0233">DNA recombination</keyword>
<dbReference type="InterPro" id="IPR051055">
    <property type="entry name" value="PIF1_helicase"/>
</dbReference>
<evidence type="ECO:0000313" key="7">
    <source>
        <dbReference type="Proteomes" id="UP000286510"/>
    </source>
</evidence>
<name>A0A418FHJ0_APHAT</name>
<dbReference type="Pfam" id="PF05970">
    <property type="entry name" value="PIF1"/>
    <property type="match status" value="1"/>
</dbReference>
<protein>
    <recommendedName>
        <fullName evidence="1">ATP-dependent DNA helicase</fullName>
        <ecNumber evidence="1">5.6.2.3</ecNumber>
    </recommendedName>
</protein>
<dbReference type="InterPro" id="IPR027417">
    <property type="entry name" value="P-loop_NTPase"/>
</dbReference>
<dbReference type="EMBL" id="QUTF01011215">
    <property type="protein sequence ID" value="RHZ29477.1"/>
    <property type="molecule type" value="Genomic_DNA"/>
</dbReference>
<feature type="domain" description="DUF6570" evidence="5">
    <location>
        <begin position="238"/>
        <end position="363"/>
    </location>
</feature>
<evidence type="ECO:0000256" key="2">
    <source>
        <dbReference type="SAM" id="MobiDB-lite"/>
    </source>
</evidence>
<gene>
    <name evidence="6" type="ORF">DYB26_005463</name>
</gene>
<keyword evidence="1" id="KW-0378">Hydrolase</keyword>
<dbReference type="GO" id="GO:0006310">
    <property type="term" value="P:DNA recombination"/>
    <property type="evidence" value="ECO:0007669"/>
    <property type="project" value="UniProtKB-KW"/>
</dbReference>
<feature type="compositionally biased region" description="Basic and acidic residues" evidence="2">
    <location>
        <begin position="1375"/>
        <end position="1393"/>
    </location>
</feature>
<dbReference type="GO" id="GO:0016887">
    <property type="term" value="F:ATP hydrolysis activity"/>
    <property type="evidence" value="ECO:0007669"/>
    <property type="project" value="RHEA"/>
</dbReference>
<feature type="region of interest" description="Disordered" evidence="2">
    <location>
        <begin position="193"/>
        <end position="212"/>
    </location>
</feature>
<sequence length="1932" mass="216287">MSETFEERESRLQHRREGRRRVQQDKSNELTASEAQCTTLDEAGLLHECSKDIKSKILRELGFSLGPSGMDQCVCCVCDRLVFATTVHVYSTEDKGILQSMAARLRNPDAKLSAELVAFYDCKDIHPSFVELMLSRKGITHAGNVNDIENPSDVNFNVCFECESVLLQPWLSKLPRHYVFPNEPVDSERDIQHEFDDNDDHSTTHADENNDGSSMDALIVMEFPDFSEIPVESWPLPPKHAIANHFFVGELPDELFKATWAEMLMCSLVSVVAQTRIIRGGEHRMIRSHLILFDAVPGPPATLLPLKLNRDAMYRVVLAGPFTKDQLVKVKEYHLVRQAVVMDVLHFYKANNGLYAEVSIDGDLIASLPVEDVLDDVIDEALGMDDKASAVDNEQAAVNGFSGDPDEGSSEHECAYVERSVLFTQTASDMAPVNEKKVLESLKSKIHQRTPRANPAVPEFNVHTSNKISNYFEAGIDARMFPHLFPFGRGYTNERGRRVPVSKLQCCRLYCSLSSRRFAQDRYFVMVSFDRFGLDRGFINSNFSTKVRPSMHTPVAKISHDDMRKGLENQDSRRFGRTPKNKFVNKAVGALLRSVECSSSFVWGSNAERRMHRREAFATADRFGQPSLFVTITPNVDGTITLAYLAGGIHVKSLFDVEYFKHMPDKATMQQLAMNDNMASATLFDRSIEAFTNVVVGFDKTTGRPRKAGGLFGHVKAYFGMVETQGRGTLHLHLLAWVYGAPRSTSEFEARLHADPNYEKMVLKYSEGIVSNALPLDMLQTTCKSCEHVDPQYDALDPPSTAFEKPRRSEGAVPKEPIMAKCGHCNAMVSSQHLVRQALLHSRPTVWPVELPKLSQPAIDKYLDAEASFLKSTAGKKYDPERAHDHMRASFQAYLAGTVHMESNVGYQELLAGARASLEESNTASNTYVAPDKDPFCLDPIYRELSSMPFGPNETRLPDETVLFVIATLASVLQVHWWSHCSSCFKQSRNTRGAHLCRYLFPRARVEVGRIGTSAILLVRKLGEEYINGYSDVILRAFKCNHDIQIMIGGAEMAERIYYACKYTTKDQQKVECRTALALAAFDTRIQRELSAAEGGEALSDEVKCRRRLASHMFNMTRKQEVAGPLCALYLLRESCAYTSHFYKKMSIRHVLKFLHHHSDTPFQLEVTTNIKNSNGSCSQLEESNASDSESSNDGSESDSSDLESDDEEDTSSLSGPSCPEESSVFVPVGPAEDYINRPDAMCKDISWFEFMSKYFRANRTERTSPEKLFMERHSLHESKCLGVHRLARIPVLTGGVRVPFFGDCLKPEERNFHAQVALVLFKPFRVLADLCPHGSTWNEAWEAFQPTMSTGCAEVYHFMQDYHVGRKMAAKTRTSREEEQDIQKENDDGRTEPYDFDNFDFENALLVASGHSAISHLDCDDALDTTLELYQAISSSEMSNQVRFPTTTPIEADIAALVGGKSLDEASTITSSKYMSILGAWDQRLHCREQFASDVKGLKTWTSKKRVERVVTFENPSRVEEISDTSMAWSDELPGEIPTLVQVNVPGALDPSTMLYTGNLVERGKVPQALPDYAHISVVSNAFGLRMRQHLSFACIARALLQRWQLEDNGDLDPQSVATATSAIQLRMVLHGEGGTGKSHVIAAVQAFCNSWKRPFSIAKTAMTGKAAVSINGVTLHSWIGMHNLTPSTVHEAKEADEKGVPGYTEDLKLLLVDEMSMMNKQQLVRLDEALRARTKLDLPFGGINIVLAGDFFQMPPVGGKPLYTPLSAYRGDLKFDLYEDPGFHLWRSFKDVVVLNENVRFSQDPEWGRYVSLARKGEWRQELVDILNSRILSDGLVLKSMASSNVSTPSAPPRQRCTTYTTPDNRTRQAIINAYTAALSTKLPRNHYPIRVVANFNGRLNGLSSKDISDIISLPDTKLGNMAPLIDLIP</sequence>
<feature type="compositionally biased region" description="Basic and acidic residues" evidence="2">
    <location>
        <begin position="193"/>
        <end position="208"/>
    </location>
</feature>
<keyword evidence="1" id="KW-0347">Helicase</keyword>
<dbReference type="GO" id="GO:0006281">
    <property type="term" value="P:DNA repair"/>
    <property type="evidence" value="ECO:0007669"/>
    <property type="project" value="UniProtKB-KW"/>
</dbReference>
<evidence type="ECO:0000256" key="1">
    <source>
        <dbReference type="RuleBase" id="RU363044"/>
    </source>
</evidence>
<feature type="domain" description="DNA helicase Pif1-like DEAD-box helicase" evidence="3">
    <location>
        <begin position="1629"/>
        <end position="1803"/>
    </location>
</feature>
<feature type="region of interest" description="Disordered" evidence="2">
    <location>
        <begin position="1371"/>
        <end position="1393"/>
    </location>
</feature>
<feature type="compositionally biased region" description="Acidic residues" evidence="2">
    <location>
        <begin position="1196"/>
        <end position="1211"/>
    </location>
</feature>
<dbReference type="Gene3D" id="3.40.50.300">
    <property type="entry name" value="P-loop containing nucleotide triphosphate hydrolases"/>
    <property type="match status" value="1"/>
</dbReference>
<keyword evidence="1" id="KW-0547">Nucleotide-binding</keyword>
<feature type="region of interest" description="Disordered" evidence="2">
    <location>
        <begin position="1174"/>
        <end position="1224"/>
    </location>
</feature>
<dbReference type="InterPro" id="IPR010285">
    <property type="entry name" value="DNA_helicase_pif1-like_DEAD"/>
</dbReference>
<feature type="region of interest" description="Disordered" evidence="2">
    <location>
        <begin position="1"/>
        <end position="30"/>
    </location>
</feature>
<dbReference type="PANTHER" id="PTHR47642">
    <property type="entry name" value="ATP-DEPENDENT DNA HELICASE"/>
    <property type="match status" value="1"/>
</dbReference>
<keyword evidence="1" id="KW-0234">DNA repair</keyword>
<feature type="compositionally biased region" description="Basic and acidic residues" evidence="2">
    <location>
        <begin position="1"/>
        <end position="12"/>
    </location>
</feature>
<proteinExistence type="inferred from homology"/>
<dbReference type="SUPFAM" id="SSF52540">
    <property type="entry name" value="P-loop containing nucleoside triphosphate hydrolases"/>
    <property type="match status" value="1"/>
</dbReference>
<feature type="non-terminal residue" evidence="6">
    <location>
        <position position="1932"/>
    </location>
</feature>